<accession>A0AA39LHM7</accession>
<dbReference type="EMBL" id="JAUCMV010000005">
    <property type="protein sequence ID" value="KAK0397578.1"/>
    <property type="molecule type" value="Genomic_DNA"/>
</dbReference>
<name>A0AA39LHM7_9BILA</name>
<organism evidence="2 3">
    <name type="scientific">Steinernema hermaphroditum</name>
    <dbReference type="NCBI Taxonomy" id="289476"/>
    <lineage>
        <taxon>Eukaryota</taxon>
        <taxon>Metazoa</taxon>
        <taxon>Ecdysozoa</taxon>
        <taxon>Nematoda</taxon>
        <taxon>Chromadorea</taxon>
        <taxon>Rhabditida</taxon>
        <taxon>Tylenchina</taxon>
        <taxon>Panagrolaimomorpha</taxon>
        <taxon>Strongyloidoidea</taxon>
        <taxon>Steinernematidae</taxon>
        <taxon>Steinernema</taxon>
    </lineage>
</organism>
<proteinExistence type="predicted"/>
<feature type="signal peptide" evidence="1">
    <location>
        <begin position="1"/>
        <end position="16"/>
    </location>
</feature>
<keyword evidence="1" id="KW-0732">Signal</keyword>
<protein>
    <submittedName>
        <fullName evidence="2">Uncharacterized protein</fullName>
    </submittedName>
</protein>
<gene>
    <name evidence="2" type="ORF">QR680_002179</name>
</gene>
<dbReference type="Proteomes" id="UP001175271">
    <property type="component" value="Unassembled WGS sequence"/>
</dbReference>
<evidence type="ECO:0000313" key="3">
    <source>
        <dbReference type="Proteomes" id="UP001175271"/>
    </source>
</evidence>
<evidence type="ECO:0000256" key="1">
    <source>
        <dbReference type="SAM" id="SignalP"/>
    </source>
</evidence>
<reference evidence="2" key="1">
    <citation type="submission" date="2023-06" db="EMBL/GenBank/DDBJ databases">
        <title>Genomic analysis of the entomopathogenic nematode Steinernema hermaphroditum.</title>
        <authorList>
            <person name="Schwarz E.M."/>
            <person name="Heppert J.K."/>
            <person name="Baniya A."/>
            <person name="Schwartz H.T."/>
            <person name="Tan C.-H."/>
            <person name="Antoshechkin I."/>
            <person name="Sternberg P.W."/>
            <person name="Goodrich-Blair H."/>
            <person name="Dillman A.R."/>
        </authorList>
    </citation>
    <scope>NUCLEOTIDE SEQUENCE</scope>
    <source>
        <strain evidence="2">PS9179</strain>
        <tissue evidence="2">Whole animal</tissue>
    </source>
</reference>
<dbReference type="AlphaFoldDB" id="A0AA39LHM7"/>
<comment type="caution">
    <text evidence="2">The sequence shown here is derived from an EMBL/GenBank/DDBJ whole genome shotgun (WGS) entry which is preliminary data.</text>
</comment>
<sequence length="335" mass="37135">MFGFVLLLYVVTDGLCCAPSTPSPPPVYQPQIRLSSFMSTSVTTRNSVSMSHRLASLSHAPRNPILHDEAFRPAQPRQRIATFFRPPIRKNDGLSHNLINSPVFHFTFSPPVSWTYCEPACGTGDQSIDQESALDNAVIDVKDAINSALSDLGFAPIGEHNLRFDYTPFNMLLRDFNPEFFDHNGFQYRTVGKTVRLETRRNSPDHHTVAHNATVRVVDSYTFSVAFWEKVGILFRKHLFPKGVEVNHGPSLVRSTVEQTTFNRILTFHAAPIRSGIAVAPPRAQVVITEVPDVEHEMGDEGSGADAELLLSAVEGDRSVNSTKISENATLCNDC</sequence>
<feature type="chain" id="PRO_5041353279" evidence="1">
    <location>
        <begin position="17"/>
        <end position="335"/>
    </location>
</feature>
<keyword evidence="3" id="KW-1185">Reference proteome</keyword>
<evidence type="ECO:0000313" key="2">
    <source>
        <dbReference type="EMBL" id="KAK0397578.1"/>
    </source>
</evidence>